<dbReference type="GO" id="GO:0008270">
    <property type="term" value="F:zinc ion binding"/>
    <property type="evidence" value="ECO:0007669"/>
    <property type="project" value="UniProtKB-KW"/>
</dbReference>
<dbReference type="Pfam" id="PF22999">
    <property type="entry name" value="LTN1_E3_ligase_6th"/>
    <property type="match status" value="1"/>
</dbReference>
<comment type="pathway">
    <text evidence="3 16">Protein modification; protein ubiquitination.</text>
</comment>
<sequence>MAKGSKGGKSSASAGTRKKNAKLALKKAGVDPDAAPKPPQRGQKGSGGGGRRSKKEPRKKVFVPPPKPPAPPPDPLDDYGLASSLPPALVVLTRKASKKDVVTRTRACEALHAWVAGAELEGETLGEEERKETEVIWLTCWAHLFPRLSISPTRRLRYLAASIHAALLEQAHTRSELVTVPAYVLSTLAPLAVLAHDTDRRVARAAKAALDGSTRWSGAGEDRLDVRYELHTLLPHLKLLLLSPSPAAALHAAGPSQPSAPGTPGTSTPSALDAKNRDDGSIEEDVRTTDGRLAAGAAGALCWIIVSHSAPLPLDDFEEILASSALWNLLQPPVAASSAAGRLHARPAEADLLPGSVGAEAPLARARAWAIIAALVSSPERAALDCALPAFGPVAIRAIWAETDATCARAALDALLPLLRIKPETWTMREDDDESDEEEEDEEEPSAVADEVEADDDSDEVSAASDSDDDEAGSLPAKAPSVAAVRSVSQPRALRPFQGWLRSACAGLPSLSYPTVLVLLSTLPVTLLAPTAEHSSAILDSHWAGLQARAGSDPQALRACIASFAECVAFLASRVARNEDAQADEASVLADAQLAKPWQAFVLDDGSIGADLVPPRARAALDPAQPISAAVKRLASLAEDGSVAAPFLARVRATLQQLAQPDADADALFRAVRCLSAIGTAGAPNGLEQRVSDLVQDVSGTAANVLCASPEETWLAPLVSLLAALMGSFADAHVDLLEVLGRAARDVLPPAMHRGSVSAPAAAAFYAAYLPMVQDASERSAVWISALESVSPQGGLDTDALQALFGAADSLPAALLSEGETGSTRLDQEVLALVARALKTGSLKQSEQAVLGRLLDRPEPFVTRQTADALLLELVTALKSGARADIATVLALLEAWGSSRERTQRLVTDPALQGAAAAIFGLAYLDASPEYGTSAARVWASLADEQGAPQAAAAMLRERVSQLDTPLRSLLRAAEALPAGAGGLAILPDEESMAECLAAACAYAPPPALAVVDALVPHAGSSGATGGPYDTAGLSSYARALVVLVDVLRRDRALARAAPWTLAHAVYLALAAEDATLLPGASPTLFAPSVSEQSLAAHAVAAVNVATTAVASLADAVTDAWHAEVAETLKKGSANGSGLASSLQVAYSIGHAQGARVFARLLAGVLSFSAAGATAGSTWLRLGQVIQTTKPALAGALMRTVRPTVLAAPLYDRVRNELVANLAGVPAARAESAGLPLLRLLVAAAPPADATVALVPPQRALLFLQNVQKWLAADDVELSDELHVRLSEVLLELLPIVEGMPGSHLELICDVLEAQLDAAAWSDAHAMHAALRLLEALEERSAHAEALRLVWKERSKPIRALLAPLFLQHMSEAGAPFDVVAQLLSHLVRRLPDDAFEGQEAALVEALQSRRQCVQLAAYRRLSLCIRSRVAALVLDAALEPEMAAGASALPDALIGVCCMRSKGERVSTSDDEEALPSDQDGSSSPPPLSFFLAWLAVFEHFEEASLSLRSAFAAQLEKRELLESELLPGLFEWMSPLEMRGWAVEEVYLDDVVFASSAALPLLAAHLYHRALTHTPVGVRKHVQSLRNRSLSTQITQLTSRHFTPLLAAAELAHLRAPEARATLEGEGLGVRITASNDVVATYTVDEHDMQIAVSIPADFPLHGVEVKDVKRVGVTEAQWRAWLLATQQLLTGKNGLIYDALLLFKRNAEAKFAGYEDAECAICYSIIGDGSLSLPTKKCKTCHKGYHSSCLVKWVVSSGSSTCPMCRAML</sequence>
<evidence type="ECO:0000256" key="6">
    <source>
        <dbReference type="ARBA" id="ARBA00017157"/>
    </source>
</evidence>
<dbReference type="SUPFAM" id="SSF57850">
    <property type="entry name" value="RING/U-box"/>
    <property type="match status" value="1"/>
</dbReference>
<feature type="compositionally biased region" description="Basic residues" evidence="17">
    <location>
        <begin position="51"/>
        <end position="61"/>
    </location>
</feature>
<dbReference type="PANTHER" id="PTHR12389:SF0">
    <property type="entry name" value="E3 UBIQUITIN-PROTEIN LIGASE LISTERIN"/>
    <property type="match status" value="1"/>
</dbReference>
<evidence type="ECO:0000256" key="2">
    <source>
        <dbReference type="ARBA" id="ARBA00004514"/>
    </source>
</evidence>
<evidence type="ECO:0000256" key="16">
    <source>
        <dbReference type="RuleBase" id="RU367090"/>
    </source>
</evidence>
<comment type="similarity">
    <text evidence="4 16">Belongs to the LTN1 family.</text>
</comment>
<evidence type="ECO:0000259" key="18">
    <source>
        <dbReference type="PROSITE" id="PS50089"/>
    </source>
</evidence>
<keyword evidence="11 15" id="KW-0863">Zinc-finger</keyword>
<dbReference type="InterPro" id="IPR054477">
    <property type="entry name" value="LTN1_E3_ligase_6th"/>
</dbReference>
<feature type="compositionally biased region" description="Low complexity" evidence="17">
    <location>
        <begin position="250"/>
        <end position="271"/>
    </location>
</feature>
<keyword evidence="9 16" id="KW-0479">Metal-binding</keyword>
<dbReference type="SMART" id="SM01197">
    <property type="entry name" value="FANCL_C"/>
    <property type="match status" value="1"/>
</dbReference>
<dbReference type="UniPathway" id="UPA00143"/>
<reference evidence="19 20" key="1">
    <citation type="journal article" date="2018" name="Mol. Biol. Evol.">
        <title>Broad Genomic Sampling Reveals a Smut Pathogenic Ancestry of the Fungal Clade Ustilaginomycotina.</title>
        <authorList>
            <person name="Kijpornyongpan T."/>
            <person name="Mondo S.J."/>
            <person name="Barry K."/>
            <person name="Sandor L."/>
            <person name="Lee J."/>
            <person name="Lipzen A."/>
            <person name="Pangilinan J."/>
            <person name="LaButti K."/>
            <person name="Hainaut M."/>
            <person name="Henrissat B."/>
            <person name="Grigoriev I.V."/>
            <person name="Spatafora J.W."/>
            <person name="Aime M.C."/>
        </authorList>
    </citation>
    <scope>NUCLEOTIDE SEQUENCE [LARGE SCALE GENOMIC DNA]</scope>
    <source>
        <strain evidence="19 20">MCA 4186</strain>
    </source>
</reference>
<dbReference type="Pfam" id="PF23009">
    <property type="entry name" value="UBC_like"/>
    <property type="match status" value="1"/>
</dbReference>
<evidence type="ECO:0000256" key="9">
    <source>
        <dbReference type="ARBA" id="ARBA00022723"/>
    </source>
</evidence>
<evidence type="ECO:0000313" key="20">
    <source>
        <dbReference type="Proteomes" id="UP000245946"/>
    </source>
</evidence>
<evidence type="ECO:0000256" key="12">
    <source>
        <dbReference type="ARBA" id="ARBA00022786"/>
    </source>
</evidence>
<dbReference type="OrthoDB" id="6108at2759"/>
<accession>A0A316Z1A0</accession>
<evidence type="ECO:0000256" key="8">
    <source>
        <dbReference type="ARBA" id="ARBA00022679"/>
    </source>
</evidence>
<evidence type="ECO:0000256" key="15">
    <source>
        <dbReference type="PROSITE-ProRule" id="PRU00175"/>
    </source>
</evidence>
<dbReference type="InterPro" id="IPR039795">
    <property type="entry name" value="LTN1/Rkr1"/>
</dbReference>
<dbReference type="RefSeq" id="XP_025595415.1">
    <property type="nucleotide sequence ID" value="XM_025741224.1"/>
</dbReference>
<evidence type="ECO:0000256" key="17">
    <source>
        <dbReference type="SAM" id="MobiDB-lite"/>
    </source>
</evidence>
<feature type="region of interest" description="Disordered" evidence="17">
    <location>
        <begin position="250"/>
        <end position="283"/>
    </location>
</feature>
<dbReference type="InterPro" id="IPR054476">
    <property type="entry name" value="Ltn1_N"/>
</dbReference>
<dbReference type="InterPro" id="IPR013083">
    <property type="entry name" value="Znf_RING/FYVE/PHD"/>
</dbReference>
<protein>
    <recommendedName>
        <fullName evidence="6 16">E3 ubiquitin-protein ligase listerin</fullName>
        <ecNumber evidence="5 16">2.3.2.27</ecNumber>
    </recommendedName>
    <alternativeName>
        <fullName evidence="16">RING-type E3 ubiquitin transferase listerin</fullName>
    </alternativeName>
</protein>
<dbReference type="GO" id="GO:1990116">
    <property type="term" value="P:ribosome-associated ubiquitin-dependent protein catabolic process"/>
    <property type="evidence" value="ECO:0007669"/>
    <property type="project" value="UniProtKB-UniRule"/>
</dbReference>
<feature type="compositionally biased region" description="Basic residues" evidence="17">
    <location>
        <begin position="16"/>
        <end position="25"/>
    </location>
</feature>
<feature type="compositionally biased region" description="Pro residues" evidence="17">
    <location>
        <begin position="63"/>
        <end position="74"/>
    </location>
</feature>
<dbReference type="EC" id="2.3.2.27" evidence="5 16"/>
<dbReference type="GO" id="GO:1990112">
    <property type="term" value="C:RQC complex"/>
    <property type="evidence" value="ECO:0007669"/>
    <property type="project" value="UniProtKB-UniRule"/>
</dbReference>
<evidence type="ECO:0000256" key="10">
    <source>
        <dbReference type="ARBA" id="ARBA00022737"/>
    </source>
</evidence>
<keyword evidence="12 16" id="KW-0833">Ubl conjugation pathway</keyword>
<dbReference type="GO" id="GO:0072344">
    <property type="term" value="P:rescue of stalled ribosome"/>
    <property type="evidence" value="ECO:0007669"/>
    <property type="project" value="UniProtKB-UniRule"/>
</dbReference>
<feature type="compositionally biased region" description="Acidic residues" evidence="17">
    <location>
        <begin position="430"/>
        <end position="472"/>
    </location>
</feature>
<dbReference type="Gene3D" id="3.30.40.10">
    <property type="entry name" value="Zinc/RING finger domain, C3HC4 (zinc finger)"/>
    <property type="match status" value="1"/>
</dbReference>
<dbReference type="Pfam" id="PF22958">
    <property type="entry name" value="Ltn1_1st"/>
    <property type="match status" value="1"/>
</dbReference>
<dbReference type="GO" id="GO:0016567">
    <property type="term" value="P:protein ubiquitination"/>
    <property type="evidence" value="ECO:0007669"/>
    <property type="project" value="UniProtKB-UniPathway"/>
</dbReference>
<gene>
    <name evidence="19" type="ORF">FA09DRAFT_326718</name>
</gene>
<dbReference type="GO" id="GO:0043023">
    <property type="term" value="F:ribosomal large subunit binding"/>
    <property type="evidence" value="ECO:0007669"/>
    <property type="project" value="TreeGrafter"/>
</dbReference>
<evidence type="ECO:0000256" key="4">
    <source>
        <dbReference type="ARBA" id="ARBA00007997"/>
    </source>
</evidence>
<feature type="region of interest" description="Disordered" evidence="17">
    <location>
        <begin position="1"/>
        <end position="80"/>
    </location>
</feature>
<dbReference type="STRING" id="58919.A0A316Z1A0"/>
<feature type="region of interest" description="Disordered" evidence="17">
    <location>
        <begin position="426"/>
        <end position="483"/>
    </location>
</feature>
<keyword evidence="13 16" id="KW-0862">Zinc</keyword>
<dbReference type="InterPro" id="IPR001841">
    <property type="entry name" value="Znf_RING"/>
</dbReference>
<dbReference type="InterPro" id="IPR039804">
    <property type="entry name" value="RING-CH-C4HC3_LTN1"/>
</dbReference>
<evidence type="ECO:0000256" key="7">
    <source>
        <dbReference type="ARBA" id="ARBA00022490"/>
    </source>
</evidence>
<feature type="compositionally biased region" description="Low complexity" evidence="17">
    <location>
        <begin position="1"/>
        <end position="15"/>
    </location>
</feature>
<comment type="catalytic activity">
    <reaction evidence="1 16">
        <text>S-ubiquitinyl-[E2 ubiquitin-conjugating enzyme]-L-cysteine + [acceptor protein]-L-lysine = [E2 ubiquitin-conjugating enzyme]-L-cysteine + N(6)-ubiquitinyl-[acceptor protein]-L-lysine.</text>
        <dbReference type="EC" id="2.3.2.27"/>
    </reaction>
</comment>
<evidence type="ECO:0000256" key="11">
    <source>
        <dbReference type="ARBA" id="ARBA00022771"/>
    </source>
</evidence>
<comment type="function">
    <text evidence="14">E3 ubiquitin-protein ligase component of the ribosome quality control complex (RQC), a ribosome-associated complex that mediates ubiquitination and extraction of incompletely synthesized nascent chains for proteasomal degradation. Mediates ubiquitination of proteins derived from mRNAs lacking stop codons (non-stop proteins) and other translation arrest products induced by poly-lysine sequences and tandem rare codons. Ubiquitination leads to CDC48 recruitment for extraction and degradation of the incomplete translation product. May indirectly play a role in chromatin function and transcription.</text>
</comment>
<dbReference type="SUPFAM" id="SSF48371">
    <property type="entry name" value="ARM repeat"/>
    <property type="match status" value="1"/>
</dbReference>
<proteinExistence type="inferred from homology"/>
<dbReference type="PROSITE" id="PS50089">
    <property type="entry name" value="ZF_RING_2"/>
    <property type="match status" value="1"/>
</dbReference>
<dbReference type="InterPro" id="IPR016024">
    <property type="entry name" value="ARM-type_fold"/>
</dbReference>
<dbReference type="EMBL" id="KZ819306">
    <property type="protein sequence ID" value="PWN95136.1"/>
    <property type="molecule type" value="Genomic_DNA"/>
</dbReference>
<dbReference type="Proteomes" id="UP000245946">
    <property type="component" value="Unassembled WGS sequence"/>
</dbReference>
<keyword evidence="10" id="KW-0677">Repeat</keyword>
<evidence type="ECO:0000256" key="5">
    <source>
        <dbReference type="ARBA" id="ARBA00012483"/>
    </source>
</evidence>
<keyword evidence="20" id="KW-1185">Reference proteome</keyword>
<dbReference type="InterPro" id="IPR054478">
    <property type="entry name" value="LTN1_UBC"/>
</dbReference>
<evidence type="ECO:0000256" key="1">
    <source>
        <dbReference type="ARBA" id="ARBA00000900"/>
    </source>
</evidence>
<comment type="subcellular location">
    <subcellularLocation>
        <location evidence="2">Cytoplasm</location>
        <location evidence="2">Cytosol</location>
    </subcellularLocation>
</comment>
<dbReference type="GO" id="GO:0005829">
    <property type="term" value="C:cytosol"/>
    <property type="evidence" value="ECO:0007669"/>
    <property type="project" value="UniProtKB-SubCell"/>
</dbReference>
<evidence type="ECO:0000256" key="13">
    <source>
        <dbReference type="ARBA" id="ARBA00022833"/>
    </source>
</evidence>
<dbReference type="CDD" id="cd16491">
    <property type="entry name" value="RING-CH-C4HC3_LTN1"/>
    <property type="match status" value="1"/>
</dbReference>
<evidence type="ECO:0000256" key="14">
    <source>
        <dbReference type="ARBA" id="ARBA00055150"/>
    </source>
</evidence>
<comment type="subunit">
    <text evidence="16">Component of the ribosome quality control complex (RQC).</text>
</comment>
<comment type="function">
    <text evidence="16">E3 ubiquitin-protein ligase. Component of the ribosome quality control complex (RQC), a ribosome-associated complex that mediates ubiquitination and extraction of incompletely synthesized nascent chains for proteasomal degradation.</text>
</comment>
<name>A0A316Z1A0_9BASI</name>
<evidence type="ECO:0000313" key="19">
    <source>
        <dbReference type="EMBL" id="PWN95136.1"/>
    </source>
</evidence>
<feature type="compositionally biased region" description="Basic and acidic residues" evidence="17">
    <location>
        <begin position="274"/>
        <end position="283"/>
    </location>
</feature>
<feature type="domain" description="RING-type" evidence="18">
    <location>
        <begin position="1722"/>
        <end position="1769"/>
    </location>
</feature>
<dbReference type="FunFam" id="3.30.40.10:FF:000038">
    <property type="entry name" value="E3 ubiquitin-protein ligase listerin"/>
    <property type="match status" value="1"/>
</dbReference>
<evidence type="ECO:0000256" key="3">
    <source>
        <dbReference type="ARBA" id="ARBA00004906"/>
    </source>
</evidence>
<dbReference type="GeneID" id="37268768"/>
<keyword evidence="8 16" id="KW-0808">Transferase</keyword>
<dbReference type="GO" id="GO:0061630">
    <property type="term" value="F:ubiquitin protein ligase activity"/>
    <property type="evidence" value="ECO:0007669"/>
    <property type="project" value="UniProtKB-UniRule"/>
</dbReference>
<organism evidence="19 20">
    <name type="scientific">Tilletiopsis washingtonensis</name>
    <dbReference type="NCBI Taxonomy" id="58919"/>
    <lineage>
        <taxon>Eukaryota</taxon>
        <taxon>Fungi</taxon>
        <taxon>Dikarya</taxon>
        <taxon>Basidiomycota</taxon>
        <taxon>Ustilaginomycotina</taxon>
        <taxon>Exobasidiomycetes</taxon>
        <taxon>Entylomatales</taxon>
        <taxon>Entylomatales incertae sedis</taxon>
        <taxon>Tilletiopsis</taxon>
    </lineage>
</organism>
<dbReference type="PANTHER" id="PTHR12389">
    <property type="entry name" value="ZINC FINGER PROTEIN 294"/>
    <property type="match status" value="1"/>
</dbReference>
<keyword evidence="7" id="KW-0963">Cytoplasm</keyword>